<organism evidence="1 2">
    <name type="scientific">Pichia kudriavzevii</name>
    <name type="common">Yeast</name>
    <name type="synonym">Issatchenkia orientalis</name>
    <dbReference type="NCBI Taxonomy" id="4909"/>
    <lineage>
        <taxon>Eukaryota</taxon>
        <taxon>Fungi</taxon>
        <taxon>Dikarya</taxon>
        <taxon>Ascomycota</taxon>
        <taxon>Saccharomycotina</taxon>
        <taxon>Pichiomycetes</taxon>
        <taxon>Pichiales</taxon>
        <taxon>Pichiaceae</taxon>
        <taxon>Pichia</taxon>
    </lineage>
</organism>
<reference evidence="2" key="1">
    <citation type="journal article" date="2014" name="Microb. Cell Fact.">
        <title>Exploiting Issatchenkia orientalis SD108 for succinic acid production.</title>
        <authorList>
            <person name="Xiao H."/>
            <person name="Shao Z."/>
            <person name="Jiang Y."/>
            <person name="Dole S."/>
            <person name="Zhao H."/>
        </authorList>
    </citation>
    <scope>NUCLEOTIDE SEQUENCE [LARGE SCALE GENOMIC DNA]</scope>
    <source>
        <strain evidence="2">SD108</strain>
    </source>
</reference>
<evidence type="ECO:0000313" key="2">
    <source>
        <dbReference type="Proteomes" id="UP000029867"/>
    </source>
</evidence>
<proteinExistence type="predicted"/>
<evidence type="ECO:0000313" key="1">
    <source>
        <dbReference type="EMBL" id="KGK34691.1"/>
    </source>
</evidence>
<protein>
    <submittedName>
        <fullName evidence="1">Uncharacterized protein</fullName>
    </submittedName>
</protein>
<dbReference type="Proteomes" id="UP000029867">
    <property type="component" value="Unassembled WGS sequence"/>
</dbReference>
<gene>
    <name evidence="1" type="ORF">JL09_g6160</name>
</gene>
<dbReference type="EMBL" id="JQFK01001382">
    <property type="protein sequence ID" value="KGK34691.1"/>
    <property type="molecule type" value="Genomic_DNA"/>
</dbReference>
<sequence length="15" mass="1740">MTVSTFNNLPMELEN</sequence>
<accession>A0A099NS11</accession>
<comment type="caution">
    <text evidence="1">The sequence shown here is derived from an EMBL/GenBank/DDBJ whole genome shotgun (WGS) entry which is preliminary data.</text>
</comment>
<name>A0A099NS11_PICKU</name>
<dbReference type="HOGENOM" id="CLU_3434158_0_0_1"/>